<dbReference type="Proteomes" id="UP001449795">
    <property type="component" value="Chromosome"/>
</dbReference>
<reference evidence="1 3" key="1">
    <citation type="submission" date="2020-06" db="EMBL/GenBank/DDBJ databases">
        <title>Description of novel acetic acid bacteria.</title>
        <authorList>
            <person name="Sombolestani A."/>
        </authorList>
    </citation>
    <scope>NUCLEOTIDE SEQUENCE [LARGE SCALE GENOMIC DNA]</scope>
    <source>
        <strain evidence="1 3">LMG 31431</strain>
    </source>
</reference>
<evidence type="ECO:0000313" key="1">
    <source>
        <dbReference type="EMBL" id="NVN09868.1"/>
    </source>
</evidence>
<evidence type="ECO:0000313" key="4">
    <source>
        <dbReference type="Proteomes" id="UP001449795"/>
    </source>
</evidence>
<evidence type="ECO:0000313" key="3">
    <source>
        <dbReference type="Proteomes" id="UP000534870"/>
    </source>
</evidence>
<accession>A0A7Y7ITK8</accession>
<dbReference type="AlphaFoldDB" id="A0A7Y7ITK8"/>
<evidence type="ECO:0000313" key="2">
    <source>
        <dbReference type="EMBL" id="XAE41818.1"/>
    </source>
</evidence>
<name>A0A7Y7ITK8_9PROT</name>
<dbReference type="EMBL" id="JABXXP010000007">
    <property type="protein sequence ID" value="NVN09868.1"/>
    <property type="molecule type" value="Genomic_DNA"/>
</dbReference>
<dbReference type="EMBL" id="CP152276">
    <property type="protein sequence ID" value="XAE41818.1"/>
    <property type="molecule type" value="Genomic_DNA"/>
</dbReference>
<evidence type="ECO:0008006" key="5">
    <source>
        <dbReference type="Google" id="ProtNLM"/>
    </source>
</evidence>
<dbReference type="Proteomes" id="UP000534870">
    <property type="component" value="Unassembled WGS sequence"/>
</dbReference>
<reference evidence="2 4" key="2">
    <citation type="submission" date="2024-04" db="EMBL/GenBank/DDBJ databases">
        <title>Complete genome sequence of Nguyenibacter vanlangesis HBCM-1154, a strain capable of nitrogen fixation, IAA production, and phosphorus solubilization isolated from sugarcane soil.</title>
        <authorList>
            <person name="MY HANH P."/>
        </authorList>
    </citation>
    <scope>NUCLEOTIDE SEQUENCE [LARGE SCALE GENOMIC DNA]</scope>
    <source>
        <strain evidence="2 4">HBCM 1154</strain>
    </source>
</reference>
<sequence>MNRAPDRSAAVLLRGFQKVCALLERENDLLKTGKLQDVVNMLPAKQKEMEALEGVLAGPDAAPASPDRTSALLTPETEAAARHFGALVRTNRRLLRNAIDAQNYVLRLIVVEAAQMASAGYGSSGQYATNTIPQGALTLRSDV</sequence>
<keyword evidence="4" id="KW-1185">Reference proteome</keyword>
<organism evidence="1 3">
    <name type="scientific">Nguyenibacter vanlangensis</name>
    <dbReference type="NCBI Taxonomy" id="1216886"/>
    <lineage>
        <taxon>Bacteria</taxon>
        <taxon>Pseudomonadati</taxon>
        <taxon>Pseudomonadota</taxon>
        <taxon>Alphaproteobacteria</taxon>
        <taxon>Acetobacterales</taxon>
        <taxon>Acetobacteraceae</taxon>
        <taxon>Nguyenibacter</taxon>
    </lineage>
</organism>
<dbReference type="RefSeq" id="WP_176638665.1">
    <property type="nucleotide sequence ID" value="NZ_CP152276.1"/>
</dbReference>
<protein>
    <recommendedName>
        <fullName evidence="5">Flagellar protein FlgN</fullName>
    </recommendedName>
</protein>
<gene>
    <name evidence="2" type="ORF">AAC691_16270</name>
    <name evidence="1" type="ORF">HUK84_01675</name>
</gene>
<proteinExistence type="predicted"/>